<dbReference type="Gene3D" id="1.20.190.20">
    <property type="entry name" value="14-3-3 domain"/>
    <property type="match status" value="1"/>
</dbReference>
<dbReference type="InterPro" id="IPR036815">
    <property type="entry name" value="14-3-3_dom_sf"/>
</dbReference>
<dbReference type="AlphaFoldDB" id="A0AAW0M6P9"/>
<dbReference type="PRINTS" id="PR00305">
    <property type="entry name" value="1433ZETA"/>
</dbReference>
<dbReference type="InterPro" id="IPR000308">
    <property type="entry name" value="14-3-3"/>
</dbReference>
<evidence type="ECO:0000259" key="2">
    <source>
        <dbReference type="Pfam" id="PF00244"/>
    </source>
</evidence>
<reference evidence="3" key="3">
    <citation type="submission" date="2023-07" db="EMBL/GenBank/DDBJ databases">
        <title>An improved reference 1 genome and first organelle genomes of Quercus suber.</title>
        <authorList>
            <consortium name="Genosuber Consortium"/>
            <person name="Usie A."/>
            <person name="Serra O."/>
            <person name="Barros P."/>
        </authorList>
    </citation>
    <scope>NUCLEOTIDE SEQUENCE</scope>
    <source>
        <strain evidence="3">HL8</strain>
        <tissue evidence="3">Leaves</tissue>
    </source>
</reference>
<comment type="caution">
    <text evidence="3">The sequence shown here is derived from an EMBL/GenBank/DDBJ whole genome shotgun (WGS) entry which is preliminary data.</text>
</comment>
<protein>
    <submittedName>
        <fullName evidence="3">14-3-3-like protein d</fullName>
    </submittedName>
</protein>
<gene>
    <name evidence="3" type="primary">GF14D_0</name>
    <name evidence="3" type="ORF">CFP56_005974</name>
</gene>
<name>A0AAW0M6P9_QUESU</name>
<evidence type="ECO:0000256" key="1">
    <source>
        <dbReference type="ARBA" id="ARBA00006141"/>
    </source>
</evidence>
<accession>A0AAW0M6P9</accession>
<feature type="domain" description="14-3-3" evidence="2">
    <location>
        <begin position="2"/>
        <end position="77"/>
    </location>
</feature>
<organism evidence="3">
    <name type="scientific">Quercus suber</name>
    <name type="common">Cork oak</name>
    <dbReference type="NCBI Taxonomy" id="58331"/>
    <lineage>
        <taxon>Eukaryota</taxon>
        <taxon>Viridiplantae</taxon>
        <taxon>Streptophyta</taxon>
        <taxon>Embryophyta</taxon>
        <taxon>Tracheophyta</taxon>
        <taxon>Spermatophyta</taxon>
        <taxon>Magnoliopsida</taxon>
        <taxon>eudicotyledons</taxon>
        <taxon>Gunneridae</taxon>
        <taxon>Pentapetalae</taxon>
        <taxon>rosids</taxon>
        <taxon>fabids</taxon>
        <taxon>Fagales</taxon>
        <taxon>Fagaceae</taxon>
        <taxon>Quercus</taxon>
    </lineage>
</organism>
<dbReference type="InterPro" id="IPR023410">
    <property type="entry name" value="14-3-3_domain"/>
</dbReference>
<dbReference type="SUPFAM" id="SSF48445">
    <property type="entry name" value="14-3-3 protein"/>
    <property type="match status" value="1"/>
</dbReference>
<dbReference type="Pfam" id="PF00244">
    <property type="entry name" value="14-3-3"/>
    <property type="match status" value="1"/>
</dbReference>
<sequence length="77" mass="8806">MSAICNDIMTVIDKHLLPLASEVESTVFYYKMKGDYYRYLTEFKTGHEKKEVADKSMKAYETASTFAEDDLAPTNPI</sequence>
<dbReference type="PANTHER" id="PTHR18860">
    <property type="entry name" value="14-3-3 PROTEIN"/>
    <property type="match status" value="1"/>
</dbReference>
<reference evidence="3" key="2">
    <citation type="journal article" date="2018" name="Sci. Data">
        <title>The draft genome sequence of cork oak.</title>
        <authorList>
            <person name="Ramos A.M."/>
            <person name="Usie A."/>
            <person name="Barbosa P."/>
            <person name="Barros P.M."/>
            <person name="Capote T."/>
            <person name="Chaves I."/>
            <person name="Simoes F."/>
            <person name="Abreu I."/>
            <person name="Carrasquinho I."/>
            <person name="Faro C."/>
            <person name="Guimaraes J.B."/>
            <person name="Mendonca D."/>
            <person name="Nobrega F."/>
            <person name="Rodrigues L."/>
            <person name="Saibo N.J.M."/>
            <person name="Varela M.C."/>
            <person name="Egas C."/>
            <person name="Matos J."/>
            <person name="Miguel C.M."/>
            <person name="Oliveira M.M."/>
            <person name="Ricardo C.P."/>
            <person name="Goncalves S."/>
        </authorList>
    </citation>
    <scope>NUCLEOTIDE SEQUENCE [LARGE SCALE GENOMIC DNA]</scope>
    <source>
        <strain evidence="3">HL8</strain>
    </source>
</reference>
<dbReference type="EMBL" id="PKMF04000012">
    <property type="protein sequence ID" value="KAK7859518.1"/>
    <property type="molecule type" value="Genomic_DNA"/>
</dbReference>
<proteinExistence type="inferred from homology"/>
<reference evidence="3" key="1">
    <citation type="submission" date="2017-12" db="EMBL/GenBank/DDBJ databases">
        <authorList>
            <person name="Barbosa P."/>
            <person name="Usie A."/>
            <person name="Ramos A.M."/>
        </authorList>
    </citation>
    <scope>NUCLEOTIDE SEQUENCE</scope>
    <source>
        <strain evidence="3">HL8</strain>
        <tissue evidence="3">Leaves</tissue>
    </source>
</reference>
<evidence type="ECO:0000313" key="3">
    <source>
        <dbReference type="EMBL" id="KAK7859518.1"/>
    </source>
</evidence>
<comment type="similarity">
    <text evidence="1">Belongs to the 14-3-3 family.</text>
</comment>